<dbReference type="AlphaFoldDB" id="A0A397TE89"/>
<dbReference type="OrthoDB" id="2417322at2759"/>
<keyword evidence="2" id="KW-1185">Reference proteome</keyword>
<dbReference type="EMBL" id="QKYT01000073">
    <property type="protein sequence ID" value="RIA94795.1"/>
    <property type="molecule type" value="Genomic_DNA"/>
</dbReference>
<evidence type="ECO:0000313" key="2">
    <source>
        <dbReference type="Proteomes" id="UP000265703"/>
    </source>
</evidence>
<evidence type="ECO:0000313" key="1">
    <source>
        <dbReference type="EMBL" id="RIA94795.1"/>
    </source>
</evidence>
<sequence length="262" mass="30884">MYPIQVGMKTQVEINGKKFIMCILEGNKFDLNQPGYVYQCDSNSSEIKDNSTNAITSLYRQIFQTQIKILGLIVMDFDKESIYTKLLHDIEFCLYSISIADKLSIMIFGLENQFEVFFSDKANKRFSEIYPNGMKRIAFMTWIENGPYRYHEDLKGLYSICAEYGYENELLQNVELIKHHMKKEYVCEISVKSNGHINHNECINHYLPYAFDEYNETHSIRCSQCSKLYSFFDKLDLILPAEKKQLLNDKKEKLLHYLTHQM</sequence>
<organism evidence="1 2">
    <name type="scientific">Glomus cerebriforme</name>
    <dbReference type="NCBI Taxonomy" id="658196"/>
    <lineage>
        <taxon>Eukaryota</taxon>
        <taxon>Fungi</taxon>
        <taxon>Fungi incertae sedis</taxon>
        <taxon>Mucoromycota</taxon>
        <taxon>Glomeromycotina</taxon>
        <taxon>Glomeromycetes</taxon>
        <taxon>Glomerales</taxon>
        <taxon>Glomeraceae</taxon>
        <taxon>Glomus</taxon>
    </lineage>
</organism>
<proteinExistence type="predicted"/>
<comment type="caution">
    <text evidence="1">The sequence shown here is derived from an EMBL/GenBank/DDBJ whole genome shotgun (WGS) entry which is preliminary data.</text>
</comment>
<name>A0A397TE89_9GLOM</name>
<gene>
    <name evidence="1" type="ORF">C1645_817495</name>
</gene>
<dbReference type="Proteomes" id="UP000265703">
    <property type="component" value="Unassembled WGS sequence"/>
</dbReference>
<reference evidence="1 2" key="1">
    <citation type="submission" date="2018-06" db="EMBL/GenBank/DDBJ databases">
        <title>Comparative genomics reveals the genomic features of Rhizophagus irregularis, R. cerebriforme, R. diaphanum and Gigaspora rosea, and their symbiotic lifestyle signature.</title>
        <authorList>
            <person name="Morin E."/>
            <person name="San Clemente H."/>
            <person name="Chen E.C.H."/>
            <person name="De La Providencia I."/>
            <person name="Hainaut M."/>
            <person name="Kuo A."/>
            <person name="Kohler A."/>
            <person name="Murat C."/>
            <person name="Tang N."/>
            <person name="Roy S."/>
            <person name="Loubradou J."/>
            <person name="Henrissat B."/>
            <person name="Grigoriev I.V."/>
            <person name="Corradi N."/>
            <person name="Roux C."/>
            <person name="Martin F.M."/>
        </authorList>
    </citation>
    <scope>NUCLEOTIDE SEQUENCE [LARGE SCALE GENOMIC DNA]</scope>
    <source>
        <strain evidence="1 2">DAOM 227022</strain>
    </source>
</reference>
<accession>A0A397TE89</accession>
<protein>
    <submittedName>
        <fullName evidence="1">Uncharacterized protein</fullName>
    </submittedName>
</protein>